<dbReference type="EMBL" id="WHOC01000127">
    <property type="protein sequence ID" value="NOU88646.1"/>
    <property type="molecule type" value="Genomic_DNA"/>
</dbReference>
<sequence>MNKKWITITISGAVIAVILSLTPAFATSTPKENATTENATTENATSFKVVTVPAEQQQKKEVVDRLYKSWEKGIIKIEESKGEKFKKDDWDLIYGVDIDRHFTNQLSDVEAQSFFMALNEAKKEYKTGDSQYGILLSKDHKAARVVWERSNGSFHIADIVLKIKSTILNKEENIWTLVNQEELQ</sequence>
<comment type="caution">
    <text evidence="2">The sequence shown here is derived from an EMBL/GenBank/DDBJ whole genome shotgun (WGS) entry which is preliminary data.</text>
</comment>
<name>A0ABX1Z5U2_9BACL</name>
<accession>A0ABX1Z5U2</accession>
<evidence type="ECO:0000256" key="1">
    <source>
        <dbReference type="SAM" id="SignalP"/>
    </source>
</evidence>
<evidence type="ECO:0000313" key="2">
    <source>
        <dbReference type="EMBL" id="NOU88646.1"/>
    </source>
</evidence>
<organism evidence="2 3">
    <name type="scientific">Paenibacillus germinis</name>
    <dbReference type="NCBI Taxonomy" id="2654979"/>
    <lineage>
        <taxon>Bacteria</taxon>
        <taxon>Bacillati</taxon>
        <taxon>Bacillota</taxon>
        <taxon>Bacilli</taxon>
        <taxon>Bacillales</taxon>
        <taxon>Paenibacillaceae</taxon>
        <taxon>Paenibacillus</taxon>
    </lineage>
</organism>
<feature type="signal peptide" evidence="1">
    <location>
        <begin position="1"/>
        <end position="26"/>
    </location>
</feature>
<feature type="chain" id="PRO_5046639674" evidence="1">
    <location>
        <begin position="27"/>
        <end position="184"/>
    </location>
</feature>
<proteinExistence type="predicted"/>
<evidence type="ECO:0000313" key="3">
    <source>
        <dbReference type="Proteomes" id="UP000658690"/>
    </source>
</evidence>
<dbReference type="RefSeq" id="WP_171691638.1">
    <property type="nucleotide sequence ID" value="NZ_WHOC01000127.1"/>
</dbReference>
<keyword evidence="3" id="KW-1185">Reference proteome</keyword>
<dbReference type="Proteomes" id="UP000658690">
    <property type="component" value="Unassembled WGS sequence"/>
</dbReference>
<gene>
    <name evidence="2" type="ORF">GC102_23240</name>
</gene>
<keyword evidence="1" id="KW-0732">Signal</keyword>
<protein>
    <submittedName>
        <fullName evidence="2">Uncharacterized protein</fullName>
    </submittedName>
</protein>
<reference evidence="2 3" key="1">
    <citation type="submission" date="2019-10" db="EMBL/GenBank/DDBJ databases">
        <title>Description of Paenibacillus choica sp. nov.</title>
        <authorList>
            <person name="Carlier A."/>
            <person name="Qi S."/>
        </authorList>
    </citation>
    <scope>NUCLEOTIDE SEQUENCE [LARGE SCALE GENOMIC DNA]</scope>
    <source>
        <strain evidence="2 3">LMG 31460</strain>
    </source>
</reference>